<sequence>MKSLKKIFIGLIALSFVIFPNLVLAQGLKDAFGGTNSPLETVRGKTGFNADDTLGSIAGRAINVALTMVGLIFLLLMVYSGFLWMTARGEEAQIDKAQKIIKGTIIGLVLVLSAYAITFLITNALNK</sequence>
<keyword evidence="1" id="KW-0472">Membrane</keyword>
<evidence type="ECO:0000313" key="3">
    <source>
        <dbReference type="Proteomes" id="UP000176300"/>
    </source>
</evidence>
<dbReference type="EMBL" id="MFQS01000026">
    <property type="protein sequence ID" value="OGH82900.1"/>
    <property type="molecule type" value="Genomic_DNA"/>
</dbReference>
<dbReference type="InterPro" id="IPR043993">
    <property type="entry name" value="T4SS_pilin"/>
</dbReference>
<dbReference type="STRING" id="1798697.A2373_04210"/>
<organism evidence="2 3">
    <name type="scientific">Candidatus Magasanikbacteria bacterium RIFOXYB1_FULL_40_15</name>
    <dbReference type="NCBI Taxonomy" id="1798697"/>
    <lineage>
        <taxon>Bacteria</taxon>
        <taxon>Candidatus Magasanikiibacteriota</taxon>
    </lineage>
</organism>
<feature type="transmembrane region" description="Helical" evidence="1">
    <location>
        <begin position="61"/>
        <end position="84"/>
    </location>
</feature>
<dbReference type="AlphaFoldDB" id="A0A1F6NGB6"/>
<proteinExistence type="predicted"/>
<feature type="transmembrane region" description="Helical" evidence="1">
    <location>
        <begin position="105"/>
        <end position="125"/>
    </location>
</feature>
<dbReference type="Pfam" id="PF18895">
    <property type="entry name" value="T4SS_pilin"/>
    <property type="match status" value="1"/>
</dbReference>
<evidence type="ECO:0000256" key="1">
    <source>
        <dbReference type="SAM" id="Phobius"/>
    </source>
</evidence>
<gene>
    <name evidence="2" type="ORF">A2373_04210</name>
</gene>
<dbReference type="Proteomes" id="UP000176300">
    <property type="component" value="Unassembled WGS sequence"/>
</dbReference>
<reference evidence="2 3" key="1">
    <citation type="journal article" date="2016" name="Nat. Commun.">
        <title>Thousands of microbial genomes shed light on interconnected biogeochemical processes in an aquifer system.</title>
        <authorList>
            <person name="Anantharaman K."/>
            <person name="Brown C.T."/>
            <person name="Hug L.A."/>
            <person name="Sharon I."/>
            <person name="Castelle C.J."/>
            <person name="Probst A.J."/>
            <person name="Thomas B.C."/>
            <person name="Singh A."/>
            <person name="Wilkins M.J."/>
            <person name="Karaoz U."/>
            <person name="Brodie E.L."/>
            <person name="Williams K.H."/>
            <person name="Hubbard S.S."/>
            <person name="Banfield J.F."/>
        </authorList>
    </citation>
    <scope>NUCLEOTIDE SEQUENCE [LARGE SCALE GENOMIC DNA]</scope>
</reference>
<evidence type="ECO:0000313" key="2">
    <source>
        <dbReference type="EMBL" id="OGH82900.1"/>
    </source>
</evidence>
<keyword evidence="1" id="KW-1133">Transmembrane helix</keyword>
<name>A0A1F6NGB6_9BACT</name>
<comment type="caution">
    <text evidence="2">The sequence shown here is derived from an EMBL/GenBank/DDBJ whole genome shotgun (WGS) entry which is preliminary data.</text>
</comment>
<protein>
    <submittedName>
        <fullName evidence="2">Uncharacterized protein</fullName>
    </submittedName>
</protein>
<accession>A0A1F6NGB6</accession>
<keyword evidence="1" id="KW-0812">Transmembrane</keyword>